<proteinExistence type="inferred from homology"/>
<evidence type="ECO:0000313" key="7">
    <source>
        <dbReference type="EMBL" id="SHI49937.1"/>
    </source>
</evidence>
<dbReference type="PANTHER" id="PTHR21716:SF68">
    <property type="entry name" value="TRANSPORT PROTEIN YTVI-RELATED"/>
    <property type="match status" value="1"/>
</dbReference>
<evidence type="ECO:0000256" key="3">
    <source>
        <dbReference type="ARBA" id="ARBA00022692"/>
    </source>
</evidence>
<dbReference type="InterPro" id="IPR014227">
    <property type="entry name" value="YtvI-like"/>
</dbReference>
<feature type="transmembrane region" description="Helical" evidence="6">
    <location>
        <begin position="71"/>
        <end position="93"/>
    </location>
</feature>
<evidence type="ECO:0000256" key="2">
    <source>
        <dbReference type="ARBA" id="ARBA00009773"/>
    </source>
</evidence>
<gene>
    <name evidence="7" type="ORF">SAMN02745176_00443</name>
</gene>
<feature type="transmembrane region" description="Helical" evidence="6">
    <location>
        <begin position="39"/>
        <end position="59"/>
    </location>
</feature>
<feature type="transmembrane region" description="Helical" evidence="6">
    <location>
        <begin position="325"/>
        <end position="347"/>
    </location>
</feature>
<dbReference type="InterPro" id="IPR002549">
    <property type="entry name" value="AI-2E-like"/>
</dbReference>
<evidence type="ECO:0000313" key="8">
    <source>
        <dbReference type="Proteomes" id="UP000184442"/>
    </source>
</evidence>
<comment type="subcellular location">
    <subcellularLocation>
        <location evidence="1">Membrane</location>
        <topology evidence="1">Multi-pass membrane protein</topology>
    </subcellularLocation>
</comment>
<dbReference type="STRING" id="1122184.SAMN02745176_00443"/>
<feature type="transmembrane region" description="Helical" evidence="6">
    <location>
        <begin position="285"/>
        <end position="305"/>
    </location>
</feature>
<feature type="transmembrane region" description="Helical" evidence="6">
    <location>
        <begin position="248"/>
        <end position="273"/>
    </location>
</feature>
<feature type="transmembrane region" description="Helical" evidence="6">
    <location>
        <begin position="12"/>
        <end position="33"/>
    </location>
</feature>
<dbReference type="AlphaFoldDB" id="A0A1M6BMQ0"/>
<evidence type="ECO:0000256" key="6">
    <source>
        <dbReference type="SAM" id="Phobius"/>
    </source>
</evidence>
<dbReference type="Pfam" id="PF01594">
    <property type="entry name" value="AI-2E_transport"/>
    <property type="match status" value="1"/>
</dbReference>
<evidence type="ECO:0000256" key="4">
    <source>
        <dbReference type="ARBA" id="ARBA00022989"/>
    </source>
</evidence>
<accession>A0A1M6BMQ0</accession>
<comment type="similarity">
    <text evidence="2">Belongs to the autoinducer-2 exporter (AI-2E) (TC 2.A.86) family.</text>
</comment>
<feature type="transmembrane region" description="Helical" evidence="6">
    <location>
        <begin position="216"/>
        <end position="236"/>
    </location>
</feature>
<dbReference type="Proteomes" id="UP000184442">
    <property type="component" value="Unassembled WGS sequence"/>
</dbReference>
<dbReference type="EMBL" id="FQZS01000004">
    <property type="protein sequence ID" value="SHI49937.1"/>
    <property type="molecule type" value="Genomic_DNA"/>
</dbReference>
<keyword evidence="4 6" id="KW-1133">Transmembrane helix</keyword>
<sequence>MKKEVDEYTHYILRTLATLLRLIVYTLIFLAAVFGLKIIFQYLSPFIIALLISFLIKPISKIFTSMKLGKGISVAISLLLVYGALFALLTLGLSKGISELNYLTSTLPLYSDAIYKYITDLSRQAQNIYIQLPPEVTTYAIETAKSLLDKMGVLLTNTAKYAVNTLYSLPKLGILFIITSVASFFFAKDSDKIEDFIYRQFTPNWRSKLSSLKKNLLSSLVGFLKAQLILLTMTFMESLIGLNIIGVKYALIISIFVSLVDILPVLGTGSVYVPWAIVSIIIGKYRLGISLLVLYAVIIVIRYMVEPKVVGQQLGIHPLISLISMYVGAKVMGPIGVILGPTIAVTIKATQNVGILPKFK</sequence>
<organism evidence="7 8">
    <name type="scientific">Lutispora thermophila DSM 19022</name>
    <dbReference type="NCBI Taxonomy" id="1122184"/>
    <lineage>
        <taxon>Bacteria</taxon>
        <taxon>Bacillati</taxon>
        <taxon>Bacillota</taxon>
        <taxon>Clostridia</taxon>
        <taxon>Lutisporales</taxon>
        <taxon>Lutisporaceae</taxon>
        <taxon>Lutispora</taxon>
    </lineage>
</organism>
<keyword evidence="5 6" id="KW-0472">Membrane</keyword>
<dbReference type="GO" id="GO:0016020">
    <property type="term" value="C:membrane"/>
    <property type="evidence" value="ECO:0007669"/>
    <property type="project" value="UniProtKB-SubCell"/>
</dbReference>
<evidence type="ECO:0000256" key="5">
    <source>
        <dbReference type="ARBA" id="ARBA00023136"/>
    </source>
</evidence>
<keyword evidence="3 6" id="KW-0812">Transmembrane</keyword>
<protein>
    <submittedName>
        <fullName evidence="7">Sporulation integral membrane protein YtvI</fullName>
    </submittedName>
</protein>
<reference evidence="7 8" key="1">
    <citation type="submission" date="2016-11" db="EMBL/GenBank/DDBJ databases">
        <authorList>
            <person name="Jaros S."/>
            <person name="Januszkiewicz K."/>
            <person name="Wedrychowicz H."/>
        </authorList>
    </citation>
    <scope>NUCLEOTIDE SEQUENCE [LARGE SCALE GENOMIC DNA]</scope>
    <source>
        <strain evidence="7 8">DSM 19022</strain>
    </source>
</reference>
<feature type="transmembrane region" description="Helical" evidence="6">
    <location>
        <begin position="169"/>
        <end position="187"/>
    </location>
</feature>
<keyword evidence="8" id="KW-1185">Reference proteome</keyword>
<dbReference type="PANTHER" id="PTHR21716">
    <property type="entry name" value="TRANSMEMBRANE PROTEIN"/>
    <property type="match status" value="1"/>
</dbReference>
<dbReference type="NCBIfam" id="TIGR02872">
    <property type="entry name" value="spore_ytvI"/>
    <property type="match status" value="1"/>
</dbReference>
<name>A0A1M6BMQ0_9FIRM</name>
<evidence type="ECO:0000256" key="1">
    <source>
        <dbReference type="ARBA" id="ARBA00004141"/>
    </source>
</evidence>
<dbReference type="GO" id="GO:0055085">
    <property type="term" value="P:transmembrane transport"/>
    <property type="evidence" value="ECO:0007669"/>
    <property type="project" value="TreeGrafter"/>
</dbReference>
<dbReference type="RefSeq" id="WP_073024059.1">
    <property type="nucleotide sequence ID" value="NZ_FQZS01000004.1"/>
</dbReference>